<dbReference type="GO" id="GO:0046872">
    <property type="term" value="F:metal ion binding"/>
    <property type="evidence" value="ECO:0007669"/>
    <property type="project" value="UniProtKB-KW"/>
</dbReference>
<reference evidence="6 7" key="1">
    <citation type="journal article" date="2020" name="Mol. Plant">
        <title>The Chromosome-Based Rubber Tree Genome Provides New Insights into Spurge Genome Evolution and Rubber Biosynthesis.</title>
        <authorList>
            <person name="Liu J."/>
            <person name="Shi C."/>
            <person name="Shi C.C."/>
            <person name="Li W."/>
            <person name="Zhang Q.J."/>
            <person name="Zhang Y."/>
            <person name="Li K."/>
            <person name="Lu H.F."/>
            <person name="Shi C."/>
            <person name="Zhu S.T."/>
            <person name="Xiao Z.Y."/>
            <person name="Nan H."/>
            <person name="Yue Y."/>
            <person name="Zhu X.G."/>
            <person name="Wu Y."/>
            <person name="Hong X.N."/>
            <person name="Fan G.Y."/>
            <person name="Tong Y."/>
            <person name="Zhang D."/>
            <person name="Mao C.L."/>
            <person name="Liu Y.L."/>
            <person name="Hao S.J."/>
            <person name="Liu W.Q."/>
            <person name="Lv M.Q."/>
            <person name="Zhang H.B."/>
            <person name="Liu Y."/>
            <person name="Hu-Tang G.R."/>
            <person name="Wang J.P."/>
            <person name="Wang J.H."/>
            <person name="Sun Y.H."/>
            <person name="Ni S.B."/>
            <person name="Chen W.B."/>
            <person name="Zhang X.C."/>
            <person name="Jiao Y.N."/>
            <person name="Eichler E.E."/>
            <person name="Li G.H."/>
            <person name="Liu X."/>
            <person name="Gao L.Z."/>
        </authorList>
    </citation>
    <scope>NUCLEOTIDE SEQUENCE [LARGE SCALE GENOMIC DNA]</scope>
    <source>
        <strain evidence="7">cv. GT1</strain>
        <tissue evidence="6">Leaf</tissue>
    </source>
</reference>
<keyword evidence="7" id="KW-1185">Reference proteome</keyword>
<dbReference type="AlphaFoldDB" id="A0A6A6KFE2"/>
<evidence type="ECO:0000256" key="2">
    <source>
        <dbReference type="ARBA" id="ARBA00022896"/>
    </source>
</evidence>
<protein>
    <submittedName>
        <fullName evidence="6">Uncharacterized protein</fullName>
    </submittedName>
</protein>
<evidence type="ECO:0000256" key="1">
    <source>
        <dbReference type="ARBA" id="ARBA00022723"/>
    </source>
</evidence>
<keyword evidence="3" id="KW-0408">Iron</keyword>
<dbReference type="Pfam" id="PF03171">
    <property type="entry name" value="2OG-FeII_Oxy"/>
    <property type="match status" value="1"/>
</dbReference>
<dbReference type="InterPro" id="IPR044861">
    <property type="entry name" value="IPNS-like_FE2OG_OXY"/>
</dbReference>
<evidence type="ECO:0000313" key="6">
    <source>
        <dbReference type="EMBL" id="KAF2287640.1"/>
    </source>
</evidence>
<dbReference type="Proteomes" id="UP000467840">
    <property type="component" value="Chromosome 8"/>
</dbReference>
<dbReference type="InterPro" id="IPR027443">
    <property type="entry name" value="IPNS-like_sf"/>
</dbReference>
<gene>
    <name evidence="6" type="ORF">GH714_002061</name>
</gene>
<dbReference type="InterPro" id="IPR050295">
    <property type="entry name" value="Plant_2OG-oxidoreductases"/>
</dbReference>
<dbReference type="Gene3D" id="2.60.120.330">
    <property type="entry name" value="B-lactam Antibiotic, Isopenicillin N Synthase, Chain"/>
    <property type="match status" value="2"/>
</dbReference>
<dbReference type="GO" id="GO:0031418">
    <property type="term" value="F:L-ascorbic acid binding"/>
    <property type="evidence" value="ECO:0007669"/>
    <property type="project" value="UniProtKB-KW"/>
</dbReference>
<organism evidence="6 7">
    <name type="scientific">Hevea brasiliensis</name>
    <name type="common">Para rubber tree</name>
    <name type="synonym">Siphonia brasiliensis</name>
    <dbReference type="NCBI Taxonomy" id="3981"/>
    <lineage>
        <taxon>Eukaryota</taxon>
        <taxon>Viridiplantae</taxon>
        <taxon>Streptophyta</taxon>
        <taxon>Embryophyta</taxon>
        <taxon>Tracheophyta</taxon>
        <taxon>Spermatophyta</taxon>
        <taxon>Magnoliopsida</taxon>
        <taxon>eudicotyledons</taxon>
        <taxon>Gunneridae</taxon>
        <taxon>Pentapetalae</taxon>
        <taxon>rosids</taxon>
        <taxon>fabids</taxon>
        <taxon>Malpighiales</taxon>
        <taxon>Euphorbiaceae</taxon>
        <taxon>Crotonoideae</taxon>
        <taxon>Micrandreae</taxon>
        <taxon>Hevea</taxon>
    </lineage>
</organism>
<keyword evidence="2" id="KW-0847">Vitamin C</keyword>
<feature type="domain" description="Non-haem dioxygenase N-terminal" evidence="5">
    <location>
        <begin position="52"/>
        <end position="149"/>
    </location>
</feature>
<accession>A0A6A6KFE2</accession>
<dbReference type="Pfam" id="PF14226">
    <property type="entry name" value="DIOX_N"/>
    <property type="match status" value="1"/>
</dbReference>
<dbReference type="PANTHER" id="PTHR47991">
    <property type="entry name" value="OXOGLUTARATE/IRON-DEPENDENT DIOXYGENASE"/>
    <property type="match status" value="1"/>
</dbReference>
<evidence type="ECO:0000313" key="7">
    <source>
        <dbReference type="Proteomes" id="UP000467840"/>
    </source>
</evidence>
<feature type="domain" description="Isopenicillin N synthase-like Fe(2+) 2OG dioxygenase" evidence="4">
    <location>
        <begin position="213"/>
        <end position="244"/>
    </location>
</feature>
<sequence>METKVAKLGSSLLVPCVQELAKSNMDAIPQRYIRSDQDQLIIHNEVPSHLEVPVIDMKRLLSHESMDSELAKLHCACKDWGFFQLVNYEVKHSLLEKIKKEVQDLFDLPMEEKKKLWQYPGEVEGFGQAFVVSEDQKLDWGDLFFMRDPRYLFIRSENLAMAILAQMAKALEIEAREIIEIFEDGHQSMRMNYTLHVLNLTKSLGLLHIQMPQIISNGTYRSIEHRATVNSEKERLSIATFYAPRYSAEIGPAPSLISKQTPALFKKIGVEEYFQTLFARELHSKSHLDTLRI</sequence>
<proteinExistence type="predicted"/>
<evidence type="ECO:0000259" key="5">
    <source>
        <dbReference type="Pfam" id="PF14226"/>
    </source>
</evidence>
<evidence type="ECO:0000256" key="3">
    <source>
        <dbReference type="ARBA" id="ARBA00023004"/>
    </source>
</evidence>
<dbReference type="InterPro" id="IPR026992">
    <property type="entry name" value="DIOX_N"/>
</dbReference>
<comment type="caution">
    <text evidence="6">The sequence shown here is derived from an EMBL/GenBank/DDBJ whole genome shotgun (WGS) entry which is preliminary data.</text>
</comment>
<name>A0A6A6KFE2_HEVBR</name>
<dbReference type="SUPFAM" id="SSF51197">
    <property type="entry name" value="Clavaminate synthase-like"/>
    <property type="match status" value="1"/>
</dbReference>
<evidence type="ECO:0000259" key="4">
    <source>
        <dbReference type="Pfam" id="PF03171"/>
    </source>
</evidence>
<keyword evidence="1" id="KW-0479">Metal-binding</keyword>
<dbReference type="EMBL" id="JAAGAX010000016">
    <property type="protein sequence ID" value="KAF2287640.1"/>
    <property type="molecule type" value="Genomic_DNA"/>
</dbReference>